<dbReference type="WBParaSite" id="nRc.2.0.1.t18524-RA">
    <property type="protein sequence ID" value="nRc.2.0.1.t18524-RA"/>
    <property type="gene ID" value="nRc.2.0.1.g18524"/>
</dbReference>
<dbReference type="Proteomes" id="UP000887565">
    <property type="component" value="Unplaced"/>
</dbReference>
<evidence type="ECO:0000313" key="1">
    <source>
        <dbReference type="Proteomes" id="UP000887565"/>
    </source>
</evidence>
<protein>
    <submittedName>
        <fullName evidence="2">Uncharacterized protein</fullName>
    </submittedName>
</protein>
<evidence type="ECO:0000313" key="2">
    <source>
        <dbReference type="WBParaSite" id="nRc.2.0.1.t18524-RA"/>
    </source>
</evidence>
<keyword evidence="1" id="KW-1185">Reference proteome</keyword>
<name>A0A915IWR4_ROMCU</name>
<dbReference type="AlphaFoldDB" id="A0A915IWR4"/>
<reference evidence="2" key="1">
    <citation type="submission" date="2022-11" db="UniProtKB">
        <authorList>
            <consortium name="WormBaseParasite"/>
        </authorList>
    </citation>
    <scope>IDENTIFICATION</scope>
</reference>
<accession>A0A915IWR4</accession>
<organism evidence="1 2">
    <name type="scientific">Romanomermis culicivorax</name>
    <name type="common">Nematode worm</name>
    <dbReference type="NCBI Taxonomy" id="13658"/>
    <lineage>
        <taxon>Eukaryota</taxon>
        <taxon>Metazoa</taxon>
        <taxon>Ecdysozoa</taxon>
        <taxon>Nematoda</taxon>
        <taxon>Enoplea</taxon>
        <taxon>Dorylaimia</taxon>
        <taxon>Mermithida</taxon>
        <taxon>Mermithoidea</taxon>
        <taxon>Mermithidae</taxon>
        <taxon>Romanomermis</taxon>
    </lineage>
</organism>
<proteinExistence type="predicted"/>
<sequence>MATNNTNNMAADKELFTSNDNFDMIRDEYYHDLLDGLGFEMSQKDNEIQQLDLKIDKMSDWMIGVQGPLEKFVLDQREKDI</sequence>